<comment type="caution">
    <text evidence="10">The sequence shown here is derived from an EMBL/GenBank/DDBJ whole genome shotgun (WGS) entry which is preliminary data.</text>
</comment>
<dbReference type="PROSITE" id="PS51186">
    <property type="entry name" value="GNAT"/>
    <property type="match status" value="1"/>
</dbReference>
<dbReference type="Gene3D" id="3.40.50.150">
    <property type="entry name" value="Vaccinia Virus protein VP39"/>
    <property type="match status" value="1"/>
</dbReference>
<dbReference type="InterPro" id="IPR000182">
    <property type="entry name" value="GNAT_dom"/>
</dbReference>
<dbReference type="PANTHER" id="PTHR43675:SF8">
    <property type="entry name" value="ARSENITE METHYLTRANSFERASE"/>
    <property type="match status" value="1"/>
</dbReference>
<feature type="domain" description="N-acetyltransferase" evidence="9">
    <location>
        <begin position="250"/>
        <end position="408"/>
    </location>
</feature>
<accession>A0A6L3W9P8</accession>
<dbReference type="OrthoDB" id="9805171at2"/>
<dbReference type="Pfam" id="PF13847">
    <property type="entry name" value="Methyltransf_31"/>
    <property type="match status" value="1"/>
</dbReference>
<evidence type="ECO:0000313" key="10">
    <source>
        <dbReference type="EMBL" id="KAB2390291.1"/>
    </source>
</evidence>
<organism evidence="10 11">
    <name type="scientific">Actinomadura montaniterrae</name>
    <dbReference type="NCBI Taxonomy" id="1803903"/>
    <lineage>
        <taxon>Bacteria</taxon>
        <taxon>Bacillati</taxon>
        <taxon>Actinomycetota</taxon>
        <taxon>Actinomycetes</taxon>
        <taxon>Streptosporangiales</taxon>
        <taxon>Thermomonosporaceae</taxon>
        <taxon>Actinomadura</taxon>
    </lineage>
</organism>
<dbReference type="InterPro" id="IPR026669">
    <property type="entry name" value="Arsenite_MeTrfase-like"/>
</dbReference>
<dbReference type="CDD" id="cd02440">
    <property type="entry name" value="AdoMet_MTases"/>
    <property type="match status" value="1"/>
</dbReference>
<evidence type="ECO:0000256" key="3">
    <source>
        <dbReference type="ARBA" id="ARBA00034487"/>
    </source>
</evidence>
<comment type="catalytic activity">
    <reaction evidence="8">
        <text>arsenic triglutathione + 3 [thioredoxin]-dithiol + 3 S-adenosyl-L-methionine = trimethylarsine + 3 [thioredoxin]-disulfide + 3 glutathione + 3 S-adenosyl-L-homocysteine + 3 H(+)</text>
        <dbReference type="Rhea" id="RHEA:69432"/>
        <dbReference type="Rhea" id="RHEA-COMP:10698"/>
        <dbReference type="Rhea" id="RHEA-COMP:10700"/>
        <dbReference type="ChEBI" id="CHEBI:15378"/>
        <dbReference type="ChEBI" id="CHEBI:27130"/>
        <dbReference type="ChEBI" id="CHEBI:29950"/>
        <dbReference type="ChEBI" id="CHEBI:50058"/>
        <dbReference type="ChEBI" id="CHEBI:57856"/>
        <dbReference type="ChEBI" id="CHEBI:57925"/>
        <dbReference type="ChEBI" id="CHEBI:59789"/>
        <dbReference type="ChEBI" id="CHEBI:183640"/>
        <dbReference type="EC" id="2.1.1.137"/>
    </reaction>
</comment>
<dbReference type="SUPFAM" id="SSF55729">
    <property type="entry name" value="Acyl-CoA N-acyltransferases (Nat)"/>
    <property type="match status" value="1"/>
</dbReference>
<evidence type="ECO:0000256" key="7">
    <source>
        <dbReference type="ARBA" id="ARBA00047943"/>
    </source>
</evidence>
<dbReference type="InterPro" id="IPR025714">
    <property type="entry name" value="Methyltranfer_dom"/>
</dbReference>
<dbReference type="RefSeq" id="WP_151537715.1">
    <property type="nucleotide sequence ID" value="NZ_WBMR01000001.1"/>
</dbReference>
<evidence type="ECO:0000313" key="11">
    <source>
        <dbReference type="Proteomes" id="UP000483004"/>
    </source>
</evidence>
<evidence type="ECO:0000259" key="9">
    <source>
        <dbReference type="PROSITE" id="PS51186"/>
    </source>
</evidence>
<evidence type="ECO:0000256" key="6">
    <source>
        <dbReference type="ARBA" id="ARBA00047941"/>
    </source>
</evidence>
<sequence>MSDARTTGTPATDEIVARYSARARAVLAGGTPDEGGDSCFGAAAYEDVDEVPEAALRASLGCGNPLAVAELHPGETVLDLGSGGGLDVLLSARRVGPAGTAYGLDASDDMLTLARANAAQAGAGNARFLHGHIDDIPLPDGSVDVVISNCVINLAADKARVLAEAFRVLRPGGRFGVSDIVAAPGLDAAGRAAAERRIGCAASTLTAEEYRRNLLAAGFTAVTITPTAGTGDGLQAAIVQAAKPASPPGTLIRPMRAGDAAEVLAIYQAGLDTGDASFETSAPAWDEFDRAKSPGQRYVAADAATGKVLGWIAATAVSDRCVYAGVVEHSVYVHPDHQGRGLASALLRAFIGSAEAAGIWTVQSGVFPENTASLRLHAGAGFRVVGTRERIGRHHGRWRDVVLIERRSPAIGD</sequence>
<dbReference type="PANTHER" id="PTHR43675">
    <property type="entry name" value="ARSENITE METHYLTRANSFERASE"/>
    <property type="match status" value="1"/>
</dbReference>
<comment type="catalytic activity">
    <reaction evidence="6">
        <text>arsenic triglutathione + [thioredoxin]-dithiol + S-adenosyl-L-methionine + 2 H2O = methylarsonous acid + [thioredoxin]-disulfide + 3 glutathione + S-adenosyl-L-homocysteine + H(+)</text>
        <dbReference type="Rhea" id="RHEA:69460"/>
        <dbReference type="Rhea" id="RHEA-COMP:10698"/>
        <dbReference type="Rhea" id="RHEA-COMP:10700"/>
        <dbReference type="ChEBI" id="CHEBI:15377"/>
        <dbReference type="ChEBI" id="CHEBI:15378"/>
        <dbReference type="ChEBI" id="CHEBI:17826"/>
        <dbReference type="ChEBI" id="CHEBI:29950"/>
        <dbReference type="ChEBI" id="CHEBI:50058"/>
        <dbReference type="ChEBI" id="CHEBI:57856"/>
        <dbReference type="ChEBI" id="CHEBI:57925"/>
        <dbReference type="ChEBI" id="CHEBI:59789"/>
        <dbReference type="ChEBI" id="CHEBI:183640"/>
        <dbReference type="EC" id="2.1.1.137"/>
    </reaction>
</comment>
<keyword evidence="2" id="KW-0949">S-adenosyl-L-methionine</keyword>
<gene>
    <name evidence="10" type="ORF">F9B16_00145</name>
</gene>
<dbReference type="EC" id="2.1.1.137" evidence="4"/>
<dbReference type="Gene3D" id="3.40.630.30">
    <property type="match status" value="1"/>
</dbReference>
<dbReference type="GO" id="GO:0016747">
    <property type="term" value="F:acyltransferase activity, transferring groups other than amino-acyl groups"/>
    <property type="evidence" value="ECO:0007669"/>
    <property type="project" value="InterPro"/>
</dbReference>
<evidence type="ECO:0000256" key="5">
    <source>
        <dbReference type="ARBA" id="ARBA00034545"/>
    </source>
</evidence>
<dbReference type="AlphaFoldDB" id="A0A6L3W9P8"/>
<dbReference type="InterPro" id="IPR029063">
    <property type="entry name" value="SAM-dependent_MTases_sf"/>
</dbReference>
<dbReference type="InterPro" id="IPR016181">
    <property type="entry name" value="Acyl_CoA_acyltransferase"/>
</dbReference>
<reference evidence="10 11" key="1">
    <citation type="submission" date="2019-09" db="EMBL/GenBank/DDBJ databases">
        <title>Actinomadura physcomitrii sp. nov., a novel actinomycete isolated from moss [Physcomitrium sphaericum (Ludw) Fuernr].</title>
        <authorList>
            <person name="Liu C."/>
            <person name="Zhuang X."/>
        </authorList>
    </citation>
    <scope>NUCLEOTIDE SEQUENCE [LARGE SCALE GENOMIC DNA]</scope>
    <source>
        <strain evidence="10 11">CYP1-1B</strain>
    </source>
</reference>
<evidence type="ECO:0000256" key="2">
    <source>
        <dbReference type="ARBA" id="ARBA00022691"/>
    </source>
</evidence>
<name>A0A6L3W9P8_9ACTN</name>
<proteinExistence type="inferred from homology"/>
<dbReference type="Proteomes" id="UP000483004">
    <property type="component" value="Unassembled WGS sequence"/>
</dbReference>
<comment type="catalytic activity">
    <reaction evidence="7">
        <text>arsenic triglutathione + 2 [thioredoxin]-dithiol + 2 S-adenosyl-L-methionine + H2O = dimethylarsinous acid + 2 [thioredoxin]-disulfide + 3 glutathione + 2 S-adenosyl-L-homocysteine + 2 H(+)</text>
        <dbReference type="Rhea" id="RHEA:69464"/>
        <dbReference type="Rhea" id="RHEA-COMP:10698"/>
        <dbReference type="Rhea" id="RHEA-COMP:10700"/>
        <dbReference type="ChEBI" id="CHEBI:15377"/>
        <dbReference type="ChEBI" id="CHEBI:15378"/>
        <dbReference type="ChEBI" id="CHEBI:23808"/>
        <dbReference type="ChEBI" id="CHEBI:29950"/>
        <dbReference type="ChEBI" id="CHEBI:50058"/>
        <dbReference type="ChEBI" id="CHEBI:57856"/>
        <dbReference type="ChEBI" id="CHEBI:57925"/>
        <dbReference type="ChEBI" id="CHEBI:59789"/>
        <dbReference type="ChEBI" id="CHEBI:183640"/>
        <dbReference type="EC" id="2.1.1.137"/>
    </reaction>
</comment>
<dbReference type="EMBL" id="WBMR01000001">
    <property type="protein sequence ID" value="KAB2390291.1"/>
    <property type="molecule type" value="Genomic_DNA"/>
</dbReference>
<comment type="similarity">
    <text evidence="3">Belongs to the methyltransferase superfamily. Arsenite methyltransferase family.</text>
</comment>
<dbReference type="CDD" id="cd04301">
    <property type="entry name" value="NAT_SF"/>
    <property type="match status" value="1"/>
</dbReference>
<evidence type="ECO:0000256" key="4">
    <source>
        <dbReference type="ARBA" id="ARBA00034521"/>
    </source>
</evidence>
<evidence type="ECO:0000256" key="1">
    <source>
        <dbReference type="ARBA" id="ARBA00022679"/>
    </source>
</evidence>
<protein>
    <recommendedName>
        <fullName evidence="5">Arsenite methyltransferase</fullName>
        <ecNumber evidence="4">2.1.1.137</ecNumber>
    </recommendedName>
</protein>
<dbReference type="Pfam" id="PF00583">
    <property type="entry name" value="Acetyltransf_1"/>
    <property type="match status" value="1"/>
</dbReference>
<dbReference type="GO" id="GO:0030791">
    <property type="term" value="F:arsenite methyltransferase activity"/>
    <property type="evidence" value="ECO:0007669"/>
    <property type="project" value="UniProtKB-EC"/>
</dbReference>
<keyword evidence="11" id="KW-1185">Reference proteome</keyword>
<keyword evidence="1 10" id="KW-0808">Transferase</keyword>
<evidence type="ECO:0000256" key="8">
    <source>
        <dbReference type="ARBA" id="ARBA00048428"/>
    </source>
</evidence>
<dbReference type="SUPFAM" id="SSF53335">
    <property type="entry name" value="S-adenosyl-L-methionine-dependent methyltransferases"/>
    <property type="match status" value="1"/>
</dbReference>